<dbReference type="CDD" id="cd18793">
    <property type="entry name" value="SF2_C_SNF"/>
    <property type="match status" value="1"/>
</dbReference>
<evidence type="ECO:0000313" key="8">
    <source>
        <dbReference type="EMBL" id="KAF4323391.1"/>
    </source>
</evidence>
<dbReference type="FunFam" id="3.40.50.300:FF:000533">
    <property type="entry name" value="Helicase, Snf2 family"/>
    <property type="match status" value="1"/>
</dbReference>
<dbReference type="InterPro" id="IPR005835">
    <property type="entry name" value="NTP_transferase_dom"/>
</dbReference>
<organism evidence="8 9">
    <name type="scientific">Phytophthora kernoviae 00238/432</name>
    <dbReference type="NCBI Taxonomy" id="1284355"/>
    <lineage>
        <taxon>Eukaryota</taxon>
        <taxon>Sar</taxon>
        <taxon>Stramenopiles</taxon>
        <taxon>Oomycota</taxon>
        <taxon>Peronosporomycetes</taxon>
        <taxon>Peronosporales</taxon>
        <taxon>Peronosporaceae</taxon>
        <taxon>Phytophthora</taxon>
    </lineage>
</organism>
<comment type="caution">
    <text evidence="8">The sequence shown here is derived from an EMBL/GenBank/DDBJ whole genome shotgun (WGS) entry which is preliminary data.</text>
</comment>
<dbReference type="EMBL" id="AOFI03000042">
    <property type="protein sequence ID" value="KAF4323391.1"/>
    <property type="molecule type" value="Genomic_DNA"/>
</dbReference>
<dbReference type="InterPro" id="IPR001650">
    <property type="entry name" value="Helicase_C-like"/>
</dbReference>
<dbReference type="EC" id="2.7.7.9" evidence="2"/>
<evidence type="ECO:0000256" key="4">
    <source>
        <dbReference type="ARBA" id="ARBA00022695"/>
    </source>
</evidence>
<dbReference type="FunFam" id="3.90.550.10:FF:000045">
    <property type="entry name" value="UTP--glucose-1-phosphate uridylyltransferase"/>
    <property type="match status" value="1"/>
</dbReference>
<dbReference type="InterPro" id="IPR013663">
    <property type="entry name" value="Helicase_SWF/SNF/SWI_bac"/>
</dbReference>
<comment type="catalytic activity">
    <reaction evidence="6">
        <text>alpha-D-glucose 1-phosphate + UTP + H(+) = UDP-alpha-D-glucose + diphosphate</text>
        <dbReference type="Rhea" id="RHEA:19889"/>
        <dbReference type="ChEBI" id="CHEBI:15378"/>
        <dbReference type="ChEBI" id="CHEBI:33019"/>
        <dbReference type="ChEBI" id="CHEBI:46398"/>
        <dbReference type="ChEBI" id="CHEBI:58601"/>
        <dbReference type="ChEBI" id="CHEBI:58885"/>
        <dbReference type="EC" id="2.7.7.9"/>
    </reaction>
</comment>
<dbReference type="GO" id="GO:0003983">
    <property type="term" value="F:UTP:glucose-1-phosphate uridylyltransferase activity"/>
    <property type="evidence" value="ECO:0007669"/>
    <property type="project" value="UniProtKB-EC"/>
</dbReference>
<dbReference type="Pfam" id="PF08455">
    <property type="entry name" value="SNF2_assoc"/>
    <property type="match status" value="1"/>
</dbReference>
<dbReference type="InterPro" id="IPR005771">
    <property type="entry name" value="GalU_uridylyltTrfase_bac/arc"/>
</dbReference>
<dbReference type="Proteomes" id="UP000702964">
    <property type="component" value="Unassembled WGS sequence"/>
</dbReference>
<dbReference type="InterPro" id="IPR000330">
    <property type="entry name" value="SNF2_N"/>
</dbReference>
<dbReference type="Gene3D" id="3.40.50.300">
    <property type="entry name" value="P-loop containing nucleotide triphosphate hydrolases"/>
    <property type="match status" value="1"/>
</dbReference>
<dbReference type="Pfam" id="PF01136">
    <property type="entry name" value="Peptidase_U32"/>
    <property type="match status" value="1"/>
</dbReference>
<dbReference type="Pfam" id="PF00176">
    <property type="entry name" value="SNF2-rel_dom"/>
    <property type="match status" value="2"/>
</dbReference>
<feature type="domain" description="Helicase C-terminal" evidence="7">
    <location>
        <begin position="1744"/>
        <end position="1906"/>
    </location>
</feature>
<dbReference type="SUPFAM" id="SSF52540">
    <property type="entry name" value="P-loop containing nucleoside triphosphate hydrolases"/>
    <property type="match status" value="2"/>
</dbReference>
<dbReference type="InterPro" id="IPR049730">
    <property type="entry name" value="SNF2/RAD54-like_C"/>
</dbReference>
<dbReference type="GO" id="GO:0006011">
    <property type="term" value="P:UDP-alpha-D-glucose metabolic process"/>
    <property type="evidence" value="ECO:0007669"/>
    <property type="project" value="InterPro"/>
</dbReference>
<protein>
    <recommendedName>
        <fullName evidence="2">UTP--glucose-1-phosphate uridylyltransferase</fullName>
        <ecNumber evidence="2">2.7.7.9</ecNumber>
    </recommendedName>
</protein>
<name>A0A8J4WM59_9STRA</name>
<dbReference type="SMART" id="SM00490">
    <property type="entry name" value="HELICc"/>
    <property type="match status" value="1"/>
</dbReference>
<reference evidence="8" key="2">
    <citation type="submission" date="2020-02" db="EMBL/GenBank/DDBJ databases">
        <authorList>
            <person name="Studholme D.J."/>
        </authorList>
    </citation>
    <scope>NUCLEOTIDE SEQUENCE</scope>
    <source>
        <strain evidence="8">00238/432</strain>
    </source>
</reference>
<dbReference type="Pfam" id="PF12392">
    <property type="entry name" value="DUF3656"/>
    <property type="match status" value="1"/>
</dbReference>
<evidence type="ECO:0000256" key="2">
    <source>
        <dbReference type="ARBA" id="ARBA00012415"/>
    </source>
</evidence>
<comment type="similarity">
    <text evidence="1">Belongs to the UDPGP type 2 family.</text>
</comment>
<dbReference type="PANTHER" id="PTHR30217:SF10">
    <property type="entry name" value="23S RRNA 5-HYDROXYCYTIDINE C2501 SYNTHASE"/>
    <property type="match status" value="1"/>
</dbReference>
<gene>
    <name evidence="8" type="ORF">G195_003544</name>
</gene>
<evidence type="ECO:0000256" key="3">
    <source>
        <dbReference type="ARBA" id="ARBA00022679"/>
    </source>
</evidence>
<dbReference type="NCBIfam" id="TIGR01099">
    <property type="entry name" value="galU"/>
    <property type="match status" value="1"/>
</dbReference>
<evidence type="ECO:0000256" key="5">
    <source>
        <dbReference type="ARBA" id="ARBA00022801"/>
    </source>
</evidence>
<keyword evidence="5" id="KW-0378">Hydrolase</keyword>
<dbReference type="InterPro" id="IPR027417">
    <property type="entry name" value="P-loop_NTPase"/>
</dbReference>
<dbReference type="SUPFAM" id="SSF53448">
    <property type="entry name" value="Nucleotide-diphospho-sugar transferases"/>
    <property type="match status" value="1"/>
</dbReference>
<dbReference type="PROSITE" id="PS51194">
    <property type="entry name" value="HELICASE_CTER"/>
    <property type="match status" value="1"/>
</dbReference>
<reference evidence="8" key="1">
    <citation type="journal article" date="2015" name="Genom Data">
        <title>Draft genome sequences of Phytophthora kernoviae and Phytophthora ramorum lineage EU2 from Scotland.</title>
        <authorList>
            <person name="Sambles C."/>
            <person name="Schlenzig A."/>
            <person name="O'Neill P."/>
            <person name="Grant M."/>
            <person name="Studholme D.J."/>
        </authorList>
    </citation>
    <scope>NUCLEOTIDE SEQUENCE</scope>
    <source>
        <strain evidence="8">00238/432</strain>
    </source>
</reference>
<sequence length="2205" mass="249335">MVIRLLQTDGSTNDDEGSINLDEGKTRIGNSYYGWSMNYPSDLMILQTGEQERMMTFGAEDSSYYLEVYVSDQDVNLDSDDLLQQLVQEAKEAGDTVLDRESIAKGKTPYARIVVKDADGVLWEMRQYIKDGRQYDVYLADYGALNYKDLGKRAALLNSFQPTYAQSDRTIKDLSTVDEGMRSTWNDDYGIELKIPAGWSMDSTQMIYEAKDGAYLQLRVTSAPKGATVQEWSGQLDKWMRETFTPESYEPIGSYKMEVSGETAEVNEFRYNFGDGWQTEFDVLLQKNGYRYYAEYTFPEEQTKDREWFKSIMKSVEIDFDTVADNFGQLDEDPNEEMTFAGVPAFSFIYHEVDNGVPYTGRDWDCMRSAVANGADAIFFGVEKFNARARANNFRMDELPEIMAFLHSYGVKGFLTFNILIFENELTDAKELIDACVDAGVDAVIVQDLGLVKMIREISPDFPIHGSTQMTITSPEAVEFTKPFDMERVVLGRENNLKQIQKIGEQAKLPMEVFVHGALCVSYSGQCLTSEMWGGRSANRGECAQACRLPYDLMVDGEHKPMGDVAYLLSPKDLAAIDLMPELIEAGVTSFKIEGRLKTPEYVANVVSKYRKAIDRYFDGDNTPPSKEEVRELQQSFSRGFTHGFLDGTNNKQLVDGTFPKSRGVYLGRVDQVLRDGVVLKLDAPVKRGDGIVFDAGDPTKKEEGGRVYDVRRKGVKLEGEAEEGWIVDVVPGRSDVDLRRVKVGDKVWKTNDPALDKRLRQSFETEKPYRIFPVNVKVIGSPGQPLSTWWTDVQKGTTVRVNSEMELDIAQKRPMTHELLEEQFGRLGGTVFQLEELDVNLHGDVIIPMRELNNIRRQAVEQLAGERPKPPVYVKRAVEVYGDAVKPASPVARGQAELTALCRSLPQVEAALEAGVGMIYADFEFIKQFPAAVEAVRAAGRKIALATPRIHMPGENGYHNNILRLQPDAVLVRNTGALYFYLRHRMENPDAKHPELIGDFSLNIANHKAVELFLEAGCDWITPSYDLNIQQMVDLLGHSRTSQTEVVIHQHLPMFHTEHCVYYRIGMSHPVRVDEGCRNTVYNAVEQSGAEYLTNFMDLGVSRYRVEFLEETPEQVREVIDLYNRALRGTLVEENEWERPNSISNTDSVMNLEISGLRELILLPAYDAAVVEGQLHMLEPMQMRSLEDLSRALTSYGIKESIDISAQQVDEFVQHVVPELRTLGHLSIDSQVRERIAEPELAPKLYIDFYRERITARLEFDYGVMVINPLAEYLIDEEEKKVILVRDRHAERNLIDRLDRSFLERDGSVWASEREDAVYDVMYHLLPELEKQVDIYIPNAVKAMVQSYPTPPKVRADLGKGLDWLEISFEMEGVDEQELQEMMRNIVEKKPYFRLRSGVFVSLENEGADSFAHMADSLGLASGDIKSSHIRLPAVRALQLPGRDEVSGHVKWGSSLKRFLDDLRDPERMDFALPDALAPVLRDYQASGYQWLRTLAFYRFGGILADDMGLGKTLQSIAYIAAELKEKPQQHHSHLDDANHIVDGNGLFKDGATIGRIDPVTGISINIAPYNGMAGDTDAFGSNILAQAIKNSSSQTAQAVKQIQAPRRFALTGTPVENSLDELWSIFEAVFPGLFPSYRRFRDLPPERIARMVRPFILRRLKKDVLEELPDRIETVQRSELKDEQKKLYAAYLSQLQDETSKDMEENGFQKNRIKILAGITRLRQLCCHPALFVEGYQGDSGKMEQLLETVQDCLAAGKRILIFSQFASMLNLIRQTLTAQGRDLFYLDGQTPAQSRVEMCRRFNEGEAELFLISLKAGGTGLNLTGADTVILYDLWWNPAVEEQAIGRAHRMGQKQVVQVIRLVTEGTIEEKILELQQRKKDLIAEVIEPGDRGSTTLSEQDIRELRGGSSVRIRKAIIPAAGLGTRFLPATKAMPKEMLPIVDKPTIQYIIEEAVASGIEDIIIVTGKGKRAIEDHFDYSFELEQNLAGKQKWDLLKEVRKPSEMADIHYIRQKEPKGLGHAIWCARKFIGNEPFAVLLGDDIVESSHPCLQQMIEVYDELQSPIVGVQPVDWSEVSRYGIVDGELVSRTEDRVYRARRLIEKPKTEESPSNLAIMGRYILTPDIFDILGQQSAGVGGEIQLTDALSHLNDQRQILAYHFDGLRHDVGEKLGFIETTIHYALQRLDLRDDLLDYLKKIVSSN</sequence>
<dbReference type="PANTHER" id="PTHR30217">
    <property type="entry name" value="PEPTIDASE U32 FAMILY"/>
    <property type="match status" value="1"/>
</dbReference>
<proteinExistence type="inferred from homology"/>
<dbReference type="Pfam" id="PF00271">
    <property type="entry name" value="Helicase_C"/>
    <property type="match status" value="1"/>
</dbReference>
<dbReference type="InterPro" id="IPR020988">
    <property type="entry name" value="Pept_U32_collagenase"/>
</dbReference>
<dbReference type="InterPro" id="IPR029044">
    <property type="entry name" value="Nucleotide-diphossugar_trans"/>
</dbReference>
<accession>A0A8J4WM59</accession>
<dbReference type="Gene3D" id="3.40.50.10810">
    <property type="entry name" value="Tandem AAA-ATPase domain"/>
    <property type="match status" value="2"/>
</dbReference>
<dbReference type="InterPro" id="IPR001539">
    <property type="entry name" value="Peptidase_U32"/>
</dbReference>
<dbReference type="InterPro" id="IPR038718">
    <property type="entry name" value="SNF2-like_sf"/>
</dbReference>
<dbReference type="CDD" id="cd02541">
    <property type="entry name" value="UGPase_prokaryotic"/>
    <property type="match status" value="1"/>
</dbReference>
<evidence type="ECO:0000259" key="7">
    <source>
        <dbReference type="PROSITE" id="PS51194"/>
    </source>
</evidence>
<evidence type="ECO:0000256" key="1">
    <source>
        <dbReference type="ARBA" id="ARBA00006890"/>
    </source>
</evidence>
<dbReference type="GO" id="GO:0005524">
    <property type="term" value="F:ATP binding"/>
    <property type="evidence" value="ECO:0007669"/>
    <property type="project" value="InterPro"/>
</dbReference>
<keyword evidence="3" id="KW-0808">Transferase</keyword>
<dbReference type="InterPro" id="IPR051454">
    <property type="entry name" value="RNA/ubiquinone_mod_enzymes"/>
</dbReference>
<evidence type="ECO:0000313" key="9">
    <source>
        <dbReference type="Proteomes" id="UP000702964"/>
    </source>
</evidence>
<keyword evidence="4" id="KW-0548">Nucleotidyltransferase</keyword>
<dbReference type="GO" id="GO:0016787">
    <property type="term" value="F:hydrolase activity"/>
    <property type="evidence" value="ECO:0007669"/>
    <property type="project" value="UniProtKB-KW"/>
</dbReference>
<evidence type="ECO:0000256" key="6">
    <source>
        <dbReference type="ARBA" id="ARBA00048128"/>
    </source>
</evidence>
<dbReference type="Gene3D" id="3.90.550.10">
    <property type="entry name" value="Spore Coat Polysaccharide Biosynthesis Protein SpsA, Chain A"/>
    <property type="match status" value="1"/>
</dbReference>
<dbReference type="Pfam" id="PF00483">
    <property type="entry name" value="NTP_transferase"/>
    <property type="match status" value="1"/>
</dbReference>